<evidence type="ECO:0000256" key="1">
    <source>
        <dbReference type="SAM" id="MobiDB-lite"/>
    </source>
</evidence>
<feature type="compositionally biased region" description="Basic residues" evidence="1">
    <location>
        <begin position="153"/>
        <end position="162"/>
    </location>
</feature>
<sequence>MPPNPILRCDELIKLVEEQKSSFTEEFRTLTPKEETRRTKADDLVSKGPKGLNDKQRKARTILRNLKLNVGHEVFLLCALATTPTGLGVSQLGDYIGMLSKWWEATDHPGGLRLVASRKYDEFRPLLPSLDRPAHQPHVLKPQEDREQTYLRKPGHVRHTPPPRKSPPAETGELATELLPAQTDRRMQDLITQDNAKISTTEIDYTVSGAIISLMPLLGDPLYDAVSASKQWKWERSVGGLTTDCLNAIVPEDPSQDISITLSVGHKMGLDLIRKFKLTPT</sequence>
<accession>A0A177A2L6</accession>
<dbReference type="OrthoDB" id="3520662at2759"/>
<protein>
    <submittedName>
        <fullName evidence="2">Uncharacterized protein</fullName>
    </submittedName>
</protein>
<organism evidence="2">
    <name type="scientific">Pseudogymnoascus destructans</name>
    <dbReference type="NCBI Taxonomy" id="655981"/>
    <lineage>
        <taxon>Eukaryota</taxon>
        <taxon>Fungi</taxon>
        <taxon>Dikarya</taxon>
        <taxon>Ascomycota</taxon>
        <taxon>Pezizomycotina</taxon>
        <taxon>Leotiomycetes</taxon>
        <taxon>Thelebolales</taxon>
        <taxon>Thelebolaceae</taxon>
        <taxon>Pseudogymnoascus</taxon>
    </lineage>
</organism>
<dbReference type="GeneID" id="36290616"/>
<feature type="compositionally biased region" description="Basic and acidic residues" evidence="1">
    <location>
        <begin position="141"/>
        <end position="150"/>
    </location>
</feature>
<feature type="compositionally biased region" description="Basic and acidic residues" evidence="1">
    <location>
        <begin position="31"/>
        <end position="45"/>
    </location>
</feature>
<gene>
    <name evidence="2" type="ORF">VC83_07571</name>
</gene>
<evidence type="ECO:0000313" key="2">
    <source>
        <dbReference type="EMBL" id="OAF55511.2"/>
    </source>
</evidence>
<feature type="region of interest" description="Disordered" evidence="1">
    <location>
        <begin position="131"/>
        <end position="173"/>
    </location>
</feature>
<feature type="region of interest" description="Disordered" evidence="1">
    <location>
        <begin position="31"/>
        <end position="53"/>
    </location>
</feature>
<dbReference type="eggNOG" id="ENOG502STNM">
    <property type="taxonomic scope" value="Eukaryota"/>
</dbReference>
<dbReference type="AlphaFoldDB" id="A0A177A2L6"/>
<dbReference type="EMBL" id="KV441408">
    <property type="protein sequence ID" value="OAF55511.2"/>
    <property type="molecule type" value="Genomic_DNA"/>
</dbReference>
<dbReference type="Proteomes" id="UP000077154">
    <property type="component" value="Unassembled WGS sequence"/>
</dbReference>
<dbReference type="VEuPathDB" id="FungiDB:GMDG_04497"/>
<dbReference type="RefSeq" id="XP_024320811.1">
    <property type="nucleotide sequence ID" value="XM_024471138.1"/>
</dbReference>
<reference evidence="2" key="1">
    <citation type="submission" date="2016-03" db="EMBL/GenBank/DDBJ databases">
        <title>Updated assembly of Pseudogymnoascus destructans, the fungus causing white-nose syndrome of bats.</title>
        <authorList>
            <person name="Palmer J.M."/>
            <person name="Drees K.P."/>
            <person name="Foster J.T."/>
            <person name="Lindner D.L."/>
        </authorList>
    </citation>
    <scope>NUCLEOTIDE SEQUENCE [LARGE SCALE GENOMIC DNA]</scope>
    <source>
        <strain evidence="2">20631-21</strain>
    </source>
</reference>
<name>A0A177A2L6_9PEZI</name>
<proteinExistence type="predicted"/>